<evidence type="ECO:0008006" key="3">
    <source>
        <dbReference type="Google" id="ProtNLM"/>
    </source>
</evidence>
<dbReference type="AlphaFoldDB" id="A0A0W1AV37"/>
<evidence type="ECO:0000313" key="1">
    <source>
        <dbReference type="EMBL" id="KTD85162.1"/>
    </source>
</evidence>
<sequence length="154" mass="17574">MFEFEAKLVRPDASGSWTYVNIPFDAEQIFETKSRVQVKGSVNGIPYRGTLMPHGNGKHFMVVKKELRDLAKAQPGDIVHVTMEQDHQLREVEAPEDFLDALSSHEQAEAYFNGLAYSYQKEYVSWIEAAKRPETRASRIEKSVSKLTEGLRLK</sequence>
<keyword evidence="2" id="KW-1185">Reference proteome</keyword>
<dbReference type="Gene3D" id="2.40.30.100">
    <property type="entry name" value="AF2212/PG0164-like"/>
    <property type="match status" value="1"/>
</dbReference>
<organism evidence="1 2">
    <name type="scientific">Paenibacillus etheri</name>
    <dbReference type="NCBI Taxonomy" id="1306852"/>
    <lineage>
        <taxon>Bacteria</taxon>
        <taxon>Bacillati</taxon>
        <taxon>Bacillota</taxon>
        <taxon>Bacilli</taxon>
        <taxon>Bacillales</taxon>
        <taxon>Paenibacillaceae</taxon>
        <taxon>Paenibacillus</taxon>
    </lineage>
</organism>
<protein>
    <recommendedName>
        <fullName evidence="3">Antitermination protein NusB</fullName>
    </recommendedName>
</protein>
<dbReference type="Pfam" id="PF13376">
    <property type="entry name" value="OmdA"/>
    <property type="match status" value="1"/>
</dbReference>
<proteinExistence type="predicted"/>
<name>A0A0W1AV37_9BACL</name>
<reference evidence="1 2" key="1">
    <citation type="journal article" date="2015" name="Int. Biodeterior. Biodegradation">
        <title>Physiological and genetic screening methods for the isolation of methyl tert-butyl ether-degrading bacteria for bioremediation purposes.</title>
        <authorList>
            <person name="Guisado I.M."/>
            <person name="Purswani J."/>
            <person name="Gonzalez Lopez J."/>
            <person name="Pozo C."/>
        </authorList>
    </citation>
    <scope>NUCLEOTIDE SEQUENCE [LARGE SCALE GENOMIC DNA]</scope>
    <source>
        <strain evidence="1 2">SH7</strain>
    </source>
</reference>
<dbReference type="EMBL" id="LCZJ02000030">
    <property type="protein sequence ID" value="KTD85162.1"/>
    <property type="molecule type" value="Genomic_DNA"/>
</dbReference>
<dbReference type="RefSeq" id="WP_060625164.1">
    <property type="nucleotide sequence ID" value="NZ_LCZJ02000030.1"/>
</dbReference>
<dbReference type="InterPro" id="IPR037079">
    <property type="entry name" value="AF2212/PG0164-like_sf"/>
</dbReference>
<dbReference type="SUPFAM" id="SSF141694">
    <property type="entry name" value="AF2212/PG0164-like"/>
    <property type="match status" value="1"/>
</dbReference>
<accession>A0A0W1AV37</accession>
<dbReference type="Pfam" id="PF08922">
    <property type="entry name" value="DUF1905"/>
    <property type="match status" value="1"/>
</dbReference>
<gene>
    <name evidence="1" type="ORF">UQ64_22445</name>
</gene>
<dbReference type="Proteomes" id="UP000054709">
    <property type="component" value="Unassembled WGS sequence"/>
</dbReference>
<comment type="caution">
    <text evidence="1">The sequence shown here is derived from an EMBL/GenBank/DDBJ whole genome shotgun (WGS) entry which is preliminary data.</text>
</comment>
<evidence type="ECO:0000313" key="2">
    <source>
        <dbReference type="Proteomes" id="UP000054709"/>
    </source>
</evidence>
<dbReference type="InterPro" id="IPR015018">
    <property type="entry name" value="DUF1905"/>
</dbReference>
<dbReference type="OrthoDB" id="9800461at2"/>